<dbReference type="InterPro" id="IPR005467">
    <property type="entry name" value="His_kinase_dom"/>
</dbReference>
<feature type="domain" description="PAC" evidence="11">
    <location>
        <begin position="554"/>
        <end position="606"/>
    </location>
</feature>
<evidence type="ECO:0000256" key="3">
    <source>
        <dbReference type="ARBA" id="ARBA00022553"/>
    </source>
</evidence>
<proteinExistence type="predicted"/>
<dbReference type="Pfam" id="PF00072">
    <property type="entry name" value="Response_reg"/>
    <property type="match status" value="1"/>
</dbReference>
<dbReference type="InterPro" id="IPR011006">
    <property type="entry name" value="CheY-like_superfamily"/>
</dbReference>
<feature type="region of interest" description="Disordered" evidence="7">
    <location>
        <begin position="873"/>
        <end position="902"/>
    </location>
</feature>
<dbReference type="Gene3D" id="1.10.287.130">
    <property type="match status" value="1"/>
</dbReference>
<evidence type="ECO:0000256" key="4">
    <source>
        <dbReference type="ARBA" id="ARBA00022679"/>
    </source>
</evidence>
<dbReference type="Pfam" id="PF13188">
    <property type="entry name" value="PAS_8"/>
    <property type="match status" value="1"/>
</dbReference>
<keyword evidence="4" id="KW-0808">Transferase</keyword>
<organism evidence="12 13">
    <name type="scientific">Fontibacter flavus</name>
    <dbReference type="NCBI Taxonomy" id="654838"/>
    <lineage>
        <taxon>Bacteria</taxon>
        <taxon>Pseudomonadati</taxon>
        <taxon>Bacteroidota</taxon>
        <taxon>Cytophagia</taxon>
        <taxon>Cytophagales</taxon>
        <taxon>Cyclobacteriaceae</taxon>
        <taxon>Fontibacter</taxon>
    </lineage>
</organism>
<dbReference type="Pfam" id="PF00512">
    <property type="entry name" value="HisKA"/>
    <property type="match status" value="1"/>
</dbReference>
<dbReference type="InterPro" id="IPR013655">
    <property type="entry name" value="PAS_fold_3"/>
</dbReference>
<dbReference type="InterPro" id="IPR035965">
    <property type="entry name" value="PAS-like_dom_sf"/>
</dbReference>
<protein>
    <recommendedName>
        <fullName evidence="2">histidine kinase</fullName>
        <ecNumber evidence="2">2.7.13.3</ecNumber>
    </recommendedName>
</protein>
<dbReference type="SMART" id="SM00387">
    <property type="entry name" value="HATPase_c"/>
    <property type="match status" value="1"/>
</dbReference>
<dbReference type="InterPro" id="IPR004358">
    <property type="entry name" value="Sig_transdc_His_kin-like_C"/>
</dbReference>
<dbReference type="SUPFAM" id="SSF52172">
    <property type="entry name" value="CheY-like"/>
    <property type="match status" value="1"/>
</dbReference>
<evidence type="ECO:0000256" key="6">
    <source>
        <dbReference type="PROSITE-ProRule" id="PRU00169"/>
    </source>
</evidence>
<dbReference type="Gene3D" id="3.40.50.2300">
    <property type="match status" value="1"/>
</dbReference>
<evidence type="ECO:0000256" key="5">
    <source>
        <dbReference type="ARBA" id="ARBA00022777"/>
    </source>
</evidence>
<feature type="domain" description="PAS" evidence="10">
    <location>
        <begin position="491"/>
        <end position="540"/>
    </location>
</feature>
<keyword evidence="12" id="KW-0067">ATP-binding</keyword>
<dbReference type="InterPro" id="IPR036097">
    <property type="entry name" value="HisK_dim/P_sf"/>
</dbReference>
<feature type="domain" description="Response regulatory" evidence="9">
    <location>
        <begin position="911"/>
        <end position="1024"/>
    </location>
</feature>
<feature type="compositionally biased region" description="Basic and acidic residues" evidence="7">
    <location>
        <begin position="873"/>
        <end position="888"/>
    </location>
</feature>
<keyword evidence="5" id="KW-0418">Kinase</keyword>
<dbReference type="SUPFAM" id="SSF55785">
    <property type="entry name" value="PYP-like sensor domain (PAS domain)"/>
    <property type="match status" value="4"/>
</dbReference>
<sequence>MKERGINNTFKKIIFESSEMVFLADDSYPYNIFYSNQAFENQIGQFLDERSLVGLGLDINSYIFNEELILTFMGVEYTFFLELPQENASNYFLFYKGKEMRGQGLPAKKDSQYFFRNSIDLIGIGQESFLTWVSNSIKPLLGYNPEEIVNIELCSYFHPDDLEMVKSLLFDVRQERKNSNFVARILSKNSSYRWFEFNVHFIVGKFYAIGRDVTDIQQQIVDKQNLNELYVLGEKISQIGFWEVMPQDNAIYFSEEIYDIFGLKRNAAFAIEDMVNLFAAGDKTLVKNAISSLTASGKDFDMVLQVKAGEDGYKWVKFAGRAHMLTNKPPRVFGTIQDITKDQQHLNQLSVYKEIFDLTPDPVFITDISGKITFYNQQALLKYSPSNNHQFPQEIRDIEPLFIEKEIWDNHVEQLTSQGNKLYQSSFKNASGDESTVEISTKFTQIQGQNYLISSIHEISEREITVKTSMNESMDALYHLTENIPGALYQFVVDKEGDMNFTYLSPGIKNLLDLEEQELAAFKDVGKAISKVHPEDIATVLTSTVSSARKMTSWTCKFRIIEPGTNNYKWVLGAAKPEELENGDVVWYGYLTDITEQKKFEDRLRDAKEEALKASQVKSEFLSIISHELRTPLNAISGSVYSLLQDDHTSVQASAFNTINFAVENLITMINDLLDFQKIEAGKLTLEKSPMNLEEVVRNVISGLEFHAKDSGNKLSLKLKNDLGFEVKGDKVRLAQILNNLITNALKFTNNGNVELVVEIKENKDSKVKVYFEVRDNGIGIAKEHQERIFNEFDQVQHSFSKKYGGTGLGLSITKKLLGLMGSKIDLHSEVGVGSSFFFEINFDKLFAQTSVNAKVEQKPVVPVKSVQDVKPVEEVKPSQEVKTEAAKEAPTPQAETPVTYSRPKSLSEVKLLMAEDNDVNALVLGKIIKKWGIQYHRVSNGKLAVEAIEDGEYDCVLMDIQMPVMNGFEATEKIKAMSNVPVLALSAADKIEVMDRIDKTGFDGYVAKPIDASELLRKIKEVLKIANQSV</sequence>
<dbReference type="InterPro" id="IPR036890">
    <property type="entry name" value="HATPase_C_sf"/>
</dbReference>
<gene>
    <name evidence="12" type="ORF">ACFFIP_11745</name>
</gene>
<feature type="domain" description="Histidine kinase" evidence="8">
    <location>
        <begin position="624"/>
        <end position="845"/>
    </location>
</feature>
<evidence type="ECO:0000259" key="8">
    <source>
        <dbReference type="PROSITE" id="PS50109"/>
    </source>
</evidence>
<dbReference type="Pfam" id="PF08447">
    <property type="entry name" value="PAS_3"/>
    <property type="match status" value="1"/>
</dbReference>
<evidence type="ECO:0000256" key="1">
    <source>
        <dbReference type="ARBA" id="ARBA00000085"/>
    </source>
</evidence>
<evidence type="ECO:0000313" key="12">
    <source>
        <dbReference type="EMBL" id="MFC0263354.1"/>
    </source>
</evidence>
<dbReference type="SUPFAM" id="SSF55874">
    <property type="entry name" value="ATPase domain of HSP90 chaperone/DNA topoisomerase II/histidine kinase"/>
    <property type="match status" value="1"/>
</dbReference>
<dbReference type="Pfam" id="PF02518">
    <property type="entry name" value="HATPase_c"/>
    <property type="match status" value="1"/>
</dbReference>
<evidence type="ECO:0000313" key="13">
    <source>
        <dbReference type="Proteomes" id="UP001589797"/>
    </source>
</evidence>
<dbReference type="InterPro" id="IPR000014">
    <property type="entry name" value="PAS"/>
</dbReference>
<comment type="caution">
    <text evidence="12">The sequence shown here is derived from an EMBL/GenBank/DDBJ whole genome shotgun (WGS) entry which is preliminary data.</text>
</comment>
<accession>A0ABV6FU26</accession>
<name>A0ABV6FU26_9BACT</name>
<dbReference type="EC" id="2.7.13.3" evidence="2"/>
<dbReference type="PROSITE" id="PS50113">
    <property type="entry name" value="PAC"/>
    <property type="match status" value="1"/>
</dbReference>
<dbReference type="PROSITE" id="PS50110">
    <property type="entry name" value="RESPONSE_REGULATORY"/>
    <property type="match status" value="1"/>
</dbReference>
<feature type="domain" description="PAS" evidence="10">
    <location>
        <begin position="130"/>
        <end position="176"/>
    </location>
</feature>
<keyword evidence="13" id="KW-1185">Reference proteome</keyword>
<dbReference type="PROSITE" id="PS50112">
    <property type="entry name" value="PAS"/>
    <property type="match status" value="2"/>
</dbReference>
<dbReference type="InterPro" id="IPR003594">
    <property type="entry name" value="HATPase_dom"/>
</dbReference>
<evidence type="ECO:0000259" key="10">
    <source>
        <dbReference type="PROSITE" id="PS50112"/>
    </source>
</evidence>
<evidence type="ECO:0000259" key="11">
    <source>
        <dbReference type="PROSITE" id="PS50113"/>
    </source>
</evidence>
<dbReference type="EMBL" id="JBHLWI010000032">
    <property type="protein sequence ID" value="MFC0263354.1"/>
    <property type="molecule type" value="Genomic_DNA"/>
</dbReference>
<dbReference type="InterPro" id="IPR001789">
    <property type="entry name" value="Sig_transdc_resp-reg_receiver"/>
</dbReference>
<dbReference type="SUPFAM" id="SSF47384">
    <property type="entry name" value="Homodimeric domain of signal transducing histidine kinase"/>
    <property type="match status" value="1"/>
</dbReference>
<dbReference type="PROSITE" id="PS50109">
    <property type="entry name" value="HIS_KIN"/>
    <property type="match status" value="1"/>
</dbReference>
<dbReference type="InterPro" id="IPR003661">
    <property type="entry name" value="HisK_dim/P_dom"/>
</dbReference>
<dbReference type="CDD" id="cd16922">
    <property type="entry name" value="HATPase_EvgS-ArcB-TorS-like"/>
    <property type="match status" value="1"/>
</dbReference>
<dbReference type="InterPro" id="IPR000700">
    <property type="entry name" value="PAS-assoc_C"/>
</dbReference>
<evidence type="ECO:0000259" key="9">
    <source>
        <dbReference type="PROSITE" id="PS50110"/>
    </source>
</evidence>
<evidence type="ECO:0000256" key="7">
    <source>
        <dbReference type="SAM" id="MobiDB-lite"/>
    </source>
</evidence>
<dbReference type="PRINTS" id="PR00344">
    <property type="entry name" value="BCTRLSENSOR"/>
</dbReference>
<keyword evidence="12" id="KW-0547">Nucleotide-binding</keyword>
<comment type="catalytic activity">
    <reaction evidence="1">
        <text>ATP + protein L-histidine = ADP + protein N-phospho-L-histidine.</text>
        <dbReference type="EC" id="2.7.13.3"/>
    </reaction>
</comment>
<feature type="modified residue" description="4-aspartylphosphate" evidence="6">
    <location>
        <position position="960"/>
    </location>
</feature>
<dbReference type="CDD" id="cd00082">
    <property type="entry name" value="HisKA"/>
    <property type="match status" value="1"/>
</dbReference>
<dbReference type="CDD" id="cd00130">
    <property type="entry name" value="PAS"/>
    <property type="match status" value="3"/>
</dbReference>
<dbReference type="SMART" id="SM00388">
    <property type="entry name" value="HisKA"/>
    <property type="match status" value="1"/>
</dbReference>
<evidence type="ECO:0000256" key="2">
    <source>
        <dbReference type="ARBA" id="ARBA00012438"/>
    </source>
</evidence>
<dbReference type="CDD" id="cd17546">
    <property type="entry name" value="REC_hyHK_CKI1_RcsC-like"/>
    <property type="match status" value="1"/>
</dbReference>
<reference evidence="12 13" key="1">
    <citation type="submission" date="2024-09" db="EMBL/GenBank/DDBJ databases">
        <authorList>
            <person name="Sun Q."/>
            <person name="Mori K."/>
        </authorList>
    </citation>
    <scope>NUCLEOTIDE SEQUENCE [LARGE SCALE GENOMIC DNA]</scope>
    <source>
        <strain evidence="12 13">CCM 7650</strain>
    </source>
</reference>
<dbReference type="PANTHER" id="PTHR43047">
    <property type="entry name" value="TWO-COMPONENT HISTIDINE PROTEIN KINASE"/>
    <property type="match status" value="1"/>
</dbReference>
<dbReference type="GO" id="GO:0005524">
    <property type="term" value="F:ATP binding"/>
    <property type="evidence" value="ECO:0007669"/>
    <property type="project" value="UniProtKB-KW"/>
</dbReference>
<dbReference type="Gene3D" id="3.30.565.10">
    <property type="entry name" value="Histidine kinase-like ATPase, C-terminal domain"/>
    <property type="match status" value="1"/>
</dbReference>
<dbReference type="RefSeq" id="WP_382387840.1">
    <property type="nucleotide sequence ID" value="NZ_JBHLWI010000032.1"/>
</dbReference>
<dbReference type="Proteomes" id="UP001589797">
    <property type="component" value="Unassembled WGS sequence"/>
</dbReference>
<keyword evidence="3 6" id="KW-0597">Phosphoprotein</keyword>
<dbReference type="SMART" id="SM00448">
    <property type="entry name" value="REC"/>
    <property type="match status" value="1"/>
</dbReference>
<dbReference type="SMART" id="SM00091">
    <property type="entry name" value="PAS"/>
    <property type="match status" value="3"/>
</dbReference>
<dbReference type="Gene3D" id="3.30.450.20">
    <property type="entry name" value="PAS domain"/>
    <property type="match status" value="4"/>
</dbReference>